<evidence type="ECO:0000256" key="1">
    <source>
        <dbReference type="ARBA" id="ARBA00001933"/>
    </source>
</evidence>
<dbReference type="SUPFAM" id="SSF53383">
    <property type="entry name" value="PLP-dependent transferases"/>
    <property type="match status" value="1"/>
</dbReference>
<keyword evidence="5" id="KW-0456">Lyase</keyword>
<dbReference type="GO" id="GO:0005737">
    <property type="term" value="C:cytoplasm"/>
    <property type="evidence" value="ECO:0007669"/>
    <property type="project" value="TreeGrafter"/>
</dbReference>
<dbReference type="GO" id="GO:0019346">
    <property type="term" value="P:transsulfuration"/>
    <property type="evidence" value="ECO:0007669"/>
    <property type="project" value="InterPro"/>
</dbReference>
<proteinExistence type="inferred from homology"/>
<name>A0A5J4QQX7_9ZZZZ</name>
<dbReference type="PIRSF" id="PIRSF001434">
    <property type="entry name" value="CGS"/>
    <property type="match status" value="1"/>
</dbReference>
<evidence type="ECO:0000256" key="4">
    <source>
        <dbReference type="ARBA" id="ARBA00022898"/>
    </source>
</evidence>
<evidence type="ECO:0000256" key="2">
    <source>
        <dbReference type="ARBA" id="ARBA00009077"/>
    </source>
</evidence>
<dbReference type="PANTHER" id="PTHR43797:SF2">
    <property type="entry name" value="HOMOCYSTEINE_CYSTEINE SYNTHASE"/>
    <property type="match status" value="1"/>
</dbReference>
<evidence type="ECO:0000313" key="5">
    <source>
        <dbReference type="EMBL" id="KAA6323932.1"/>
    </source>
</evidence>
<keyword evidence="3" id="KW-0808">Transferase</keyword>
<comment type="similarity">
    <text evidence="2">Belongs to the trans-sulfuration enzymes family.</text>
</comment>
<dbReference type="Pfam" id="PF01053">
    <property type="entry name" value="Cys_Met_Meta_PP"/>
    <property type="match status" value="1"/>
</dbReference>
<dbReference type="GO" id="GO:0071269">
    <property type="term" value="P:L-homocysteine biosynthetic process"/>
    <property type="evidence" value="ECO:0007669"/>
    <property type="project" value="TreeGrafter"/>
</dbReference>
<organism evidence="5">
    <name type="scientific">termite gut metagenome</name>
    <dbReference type="NCBI Taxonomy" id="433724"/>
    <lineage>
        <taxon>unclassified sequences</taxon>
        <taxon>metagenomes</taxon>
        <taxon>organismal metagenomes</taxon>
    </lineage>
</organism>
<dbReference type="GO" id="GO:0003961">
    <property type="term" value="F:O-acetylhomoserine aminocarboxypropyltransferase activity"/>
    <property type="evidence" value="ECO:0007669"/>
    <property type="project" value="TreeGrafter"/>
</dbReference>
<dbReference type="InterPro" id="IPR015421">
    <property type="entry name" value="PyrdxlP-dep_Trfase_major"/>
</dbReference>
<protein>
    <submittedName>
        <fullName evidence="5">L-methionine gamma-lyase</fullName>
        <ecNumber evidence="5">4.4.1.11</ecNumber>
    </submittedName>
</protein>
<gene>
    <name evidence="5" type="ORF">EZS27_026684</name>
</gene>
<dbReference type="InterPro" id="IPR015422">
    <property type="entry name" value="PyrdxlP-dep_Trfase_small"/>
</dbReference>
<evidence type="ECO:0000256" key="3">
    <source>
        <dbReference type="ARBA" id="ARBA00022679"/>
    </source>
</evidence>
<dbReference type="GO" id="GO:0030170">
    <property type="term" value="F:pyridoxal phosphate binding"/>
    <property type="evidence" value="ECO:0007669"/>
    <property type="project" value="InterPro"/>
</dbReference>
<dbReference type="InterPro" id="IPR015424">
    <property type="entry name" value="PyrdxlP-dep_Trfase"/>
</dbReference>
<comment type="caution">
    <text evidence="5">The sequence shown here is derived from an EMBL/GenBank/DDBJ whole genome shotgun (WGS) entry which is preliminary data.</text>
</comment>
<dbReference type="Gene3D" id="3.90.1150.10">
    <property type="entry name" value="Aspartate Aminotransferase, domain 1"/>
    <property type="match status" value="1"/>
</dbReference>
<dbReference type="GO" id="GO:0004124">
    <property type="term" value="F:cysteine synthase activity"/>
    <property type="evidence" value="ECO:0007669"/>
    <property type="project" value="TreeGrafter"/>
</dbReference>
<dbReference type="InterPro" id="IPR000277">
    <property type="entry name" value="Cys/Met-Metab_PyrdxlP-dep_enz"/>
</dbReference>
<dbReference type="GO" id="GO:0018826">
    <property type="term" value="F:methionine gamma-lyase activity"/>
    <property type="evidence" value="ECO:0007669"/>
    <property type="project" value="UniProtKB-EC"/>
</dbReference>
<dbReference type="GO" id="GO:0006535">
    <property type="term" value="P:cysteine biosynthetic process from serine"/>
    <property type="evidence" value="ECO:0007669"/>
    <property type="project" value="TreeGrafter"/>
</dbReference>
<dbReference type="CDD" id="cd00614">
    <property type="entry name" value="CGS_like"/>
    <property type="match status" value="1"/>
</dbReference>
<accession>A0A5J4QQX7</accession>
<dbReference type="Gene3D" id="3.40.640.10">
    <property type="entry name" value="Type I PLP-dependent aspartate aminotransferase-like (Major domain)"/>
    <property type="match status" value="1"/>
</dbReference>
<dbReference type="AlphaFoldDB" id="A0A5J4QQX7"/>
<dbReference type="EMBL" id="SNRY01002687">
    <property type="protein sequence ID" value="KAA6323932.1"/>
    <property type="molecule type" value="Genomic_DNA"/>
</dbReference>
<comment type="cofactor">
    <cofactor evidence="1">
        <name>pyridoxal 5'-phosphate</name>
        <dbReference type="ChEBI" id="CHEBI:597326"/>
    </cofactor>
</comment>
<dbReference type="EC" id="4.4.1.11" evidence="5"/>
<reference evidence="5" key="1">
    <citation type="submission" date="2019-03" db="EMBL/GenBank/DDBJ databases">
        <title>Single cell metagenomics reveals metabolic interactions within the superorganism composed of flagellate Streblomastix strix and complex community of Bacteroidetes bacteria on its surface.</title>
        <authorList>
            <person name="Treitli S.C."/>
            <person name="Kolisko M."/>
            <person name="Husnik F."/>
            <person name="Keeling P."/>
            <person name="Hampl V."/>
        </authorList>
    </citation>
    <scope>NUCLEOTIDE SEQUENCE</scope>
    <source>
        <strain evidence="5">STM</strain>
    </source>
</reference>
<dbReference type="InterPro" id="IPR006235">
    <property type="entry name" value="OAc-hSer/O-AcSer_sulfhydrylase"/>
</dbReference>
<sequence length="428" mass="47125">MSTDNKLHFDTRKIHAGYRPQDHNNSIQVPIYQTAAFDLISTERANRLTKYEEAGFTYSRMANPTLTVLEERVAALEGASAAIALASGMSAISYALLNVGEGGRVIVSTRIYGGSYDACRKLYPSLGVQIDLLNNINDLDEIRSLIKDDTKALFIESISNPTNVIADIQAIARLVHEYGIPLIVDNSMPTPYLLNPFEHGADIVVYSATKALSGHGSLIGGLILESGKFDWTAGRHPQFTQKVYTYGDRSAVEVFPAFPFIGRVRTFYLALLGATLSPFNAYLILQGIETLSERVKKQSESALQIATFLSKHPKVAWISHSGLPGSKYKELADKYFPKGIGGVFSFALKNNEAETNHFIESLQLFSYHPNIGDARSLVINSARVTHHELMDYERLSAGIPPETVRLSIGLEDVNDLIADLKQALDNVN</sequence>
<dbReference type="FunFam" id="3.40.640.10:FF:000046">
    <property type="entry name" value="Cystathionine gamma-lyase"/>
    <property type="match status" value="1"/>
</dbReference>
<keyword evidence="4" id="KW-0663">Pyridoxal phosphate</keyword>
<dbReference type="PANTHER" id="PTHR43797">
    <property type="entry name" value="HOMOCYSTEINE/CYSTEINE SYNTHASE"/>
    <property type="match status" value="1"/>
</dbReference>